<dbReference type="RefSeq" id="WP_015956998.1">
    <property type="nucleotide sequence ID" value="NC_011729.1"/>
</dbReference>
<evidence type="ECO:0000256" key="6">
    <source>
        <dbReference type="ARBA" id="ARBA00022884"/>
    </source>
</evidence>
<dbReference type="Gene3D" id="3.40.50.150">
    <property type="entry name" value="Vaccinia Virus protein VP39"/>
    <property type="match status" value="1"/>
</dbReference>
<dbReference type="GO" id="GO:0002940">
    <property type="term" value="P:tRNA N2-guanine methylation"/>
    <property type="evidence" value="ECO:0007669"/>
    <property type="project" value="TreeGrafter"/>
</dbReference>
<keyword evidence="6" id="KW-0694">RNA-binding</keyword>
<evidence type="ECO:0000256" key="4">
    <source>
        <dbReference type="ARBA" id="ARBA00022691"/>
    </source>
</evidence>
<organism evidence="7 8">
    <name type="scientific">Gloeothece citriformis (strain PCC 7424)</name>
    <name type="common">Cyanothece sp. (strain PCC 7424)</name>
    <dbReference type="NCBI Taxonomy" id="65393"/>
    <lineage>
        <taxon>Bacteria</taxon>
        <taxon>Bacillati</taxon>
        <taxon>Cyanobacteriota</taxon>
        <taxon>Cyanophyceae</taxon>
        <taxon>Oscillatoriophycideae</taxon>
        <taxon>Chroococcales</taxon>
        <taxon>Aphanothecaceae</taxon>
        <taxon>Gloeothece</taxon>
        <taxon>Gloeothece citriformis</taxon>
    </lineage>
</organism>
<dbReference type="GO" id="GO:0000049">
    <property type="term" value="F:tRNA binding"/>
    <property type="evidence" value="ECO:0007669"/>
    <property type="project" value="UniProtKB-KW"/>
</dbReference>
<protein>
    <submittedName>
        <fullName evidence="7">tRNA (Guanine-N(2)-)-methyltransferase</fullName>
    </submittedName>
</protein>
<name>B7KGT1_GLOC7</name>
<dbReference type="EMBL" id="CP001291">
    <property type="protein sequence ID" value="ACK73418.1"/>
    <property type="molecule type" value="Genomic_DNA"/>
</dbReference>
<keyword evidence="3 7" id="KW-0808">Transferase</keyword>
<evidence type="ECO:0000313" key="7">
    <source>
        <dbReference type="EMBL" id="ACK73418.1"/>
    </source>
</evidence>
<gene>
    <name evidence="7" type="ordered locus">PCC7424_5066</name>
</gene>
<evidence type="ECO:0000256" key="2">
    <source>
        <dbReference type="ARBA" id="ARBA00022603"/>
    </source>
</evidence>
<dbReference type="InterPro" id="IPR042296">
    <property type="entry name" value="tRNA_met_Trm1_C"/>
</dbReference>
<dbReference type="HOGENOM" id="CLU_010862_5_1_3"/>
<dbReference type="STRING" id="65393.PCC7424_5066"/>
<dbReference type="KEGG" id="cyc:PCC7424_5066"/>
<evidence type="ECO:0000256" key="3">
    <source>
        <dbReference type="ARBA" id="ARBA00022679"/>
    </source>
</evidence>
<keyword evidence="1" id="KW-0820">tRNA-binding</keyword>
<evidence type="ECO:0000313" key="8">
    <source>
        <dbReference type="Proteomes" id="UP000002384"/>
    </source>
</evidence>
<proteinExistence type="predicted"/>
<keyword evidence="5" id="KW-0819">tRNA processing</keyword>
<dbReference type="SUPFAM" id="SSF53335">
    <property type="entry name" value="S-adenosyl-L-methionine-dependent methyltransferases"/>
    <property type="match status" value="1"/>
</dbReference>
<dbReference type="PANTHER" id="PTHR10631:SF9">
    <property type="entry name" value="TRNA (GUANINE(26)-N(2))-DIMETHYLTRANSFERASE"/>
    <property type="match status" value="1"/>
</dbReference>
<dbReference type="OrthoDB" id="448459at2"/>
<dbReference type="AlphaFoldDB" id="B7KGT1"/>
<reference evidence="8" key="1">
    <citation type="journal article" date="2011" name="MBio">
        <title>Novel metabolic attributes of the genus Cyanothece, comprising a group of unicellular nitrogen-fixing Cyanobacteria.</title>
        <authorList>
            <person name="Bandyopadhyay A."/>
            <person name="Elvitigala T."/>
            <person name="Welsh E."/>
            <person name="Stockel J."/>
            <person name="Liberton M."/>
            <person name="Min H."/>
            <person name="Sherman L.A."/>
            <person name="Pakrasi H.B."/>
        </authorList>
    </citation>
    <scope>NUCLEOTIDE SEQUENCE [LARGE SCALE GENOMIC DNA]</scope>
    <source>
        <strain evidence="8">PCC 7424</strain>
    </source>
</reference>
<keyword evidence="2 7" id="KW-0489">Methyltransferase</keyword>
<dbReference type="InterPro" id="IPR029063">
    <property type="entry name" value="SAM-dependent_MTases_sf"/>
</dbReference>
<evidence type="ECO:0000256" key="5">
    <source>
        <dbReference type="ARBA" id="ARBA00022694"/>
    </source>
</evidence>
<accession>B7KGT1</accession>
<dbReference type="eggNOG" id="COG1867">
    <property type="taxonomic scope" value="Bacteria"/>
</dbReference>
<dbReference type="InterPro" id="IPR002905">
    <property type="entry name" value="Trm1"/>
</dbReference>
<dbReference type="Gene3D" id="3.30.56.70">
    <property type="entry name" value="N2,N2-dimethylguanosine tRNA methyltransferase, C-terminal domain"/>
    <property type="match status" value="1"/>
</dbReference>
<dbReference type="Proteomes" id="UP000002384">
    <property type="component" value="Chromosome"/>
</dbReference>
<evidence type="ECO:0000256" key="1">
    <source>
        <dbReference type="ARBA" id="ARBA00022555"/>
    </source>
</evidence>
<dbReference type="PROSITE" id="PS51626">
    <property type="entry name" value="SAM_MT_TRM1"/>
    <property type="match status" value="1"/>
</dbReference>
<dbReference type="PANTHER" id="PTHR10631">
    <property type="entry name" value="N 2 ,N 2 -DIMETHYLGUANOSINE TRNA METHYLTRANSFERASE"/>
    <property type="match status" value="1"/>
</dbReference>
<keyword evidence="4" id="KW-0949">S-adenosyl-L-methionine</keyword>
<dbReference type="Pfam" id="PF02005">
    <property type="entry name" value="TRM"/>
    <property type="match status" value="1"/>
</dbReference>
<keyword evidence="8" id="KW-1185">Reference proteome</keyword>
<dbReference type="GO" id="GO:0016423">
    <property type="term" value="F:tRNA (guanine) methyltransferase activity"/>
    <property type="evidence" value="ECO:0007669"/>
    <property type="project" value="InterPro"/>
</dbReference>
<sequence>MPTEGKANFIVGNAFYRLETKITRDLGILAAILYKSDTGTLRVIDGMTGCGVRALRYWLECDADWIWANDGNLDIEPILSQNLQDLIGAGRGKITYQEANRVFFECHSRKEYYDLVDVDCFGAPNPFLNSALWATKVGGLIYFTSTDGRTATGHLPQVSLRVYAAYARSHPSAHEQALRLMIGNVQYHAATLGLGIEPIFSLFTGSTYRVMVRLLSSSNLSEKNYGFLAYCHGCGEYQTPSWRKLGRVSCPCQHSKKPPILSGPLWLGNLHQPQFLGRMISLAEELGWLDRLDLLKTMQAEALLPPYFYPLSEIGKRGNMNLPKRSQLISALQSQGYQATIPHFNPQGIKTDASLAVCIEVGRSL</sequence>